<dbReference type="EMBL" id="JASSZA010000008">
    <property type="protein sequence ID" value="KAK2103476.1"/>
    <property type="molecule type" value="Genomic_DNA"/>
</dbReference>
<name>A0ABQ9V2W5_SAGOE</name>
<sequence>MYDFGHSHPWETSTEMGEENTCTCWARLRAPLMWPYPSSLPPDCSIVRQATVERGKDDGRKVRVGTVKRLQQSSDLELP</sequence>
<reference evidence="1 2" key="1">
    <citation type="submission" date="2023-05" db="EMBL/GenBank/DDBJ databases">
        <title>B98-5 Cell Line De Novo Hybrid Assembly: An Optical Mapping Approach.</title>
        <authorList>
            <person name="Kananen K."/>
            <person name="Auerbach J.A."/>
            <person name="Kautto E."/>
            <person name="Blachly J.S."/>
        </authorList>
    </citation>
    <scope>NUCLEOTIDE SEQUENCE [LARGE SCALE GENOMIC DNA]</scope>
    <source>
        <strain evidence="1">B95-8</strain>
        <tissue evidence="1">Cell line</tissue>
    </source>
</reference>
<protein>
    <submittedName>
        <fullName evidence="1">Uncharacterized protein</fullName>
    </submittedName>
</protein>
<organism evidence="1 2">
    <name type="scientific">Saguinus oedipus</name>
    <name type="common">Cotton-top tamarin</name>
    <name type="synonym">Oedipomidas oedipus</name>
    <dbReference type="NCBI Taxonomy" id="9490"/>
    <lineage>
        <taxon>Eukaryota</taxon>
        <taxon>Metazoa</taxon>
        <taxon>Chordata</taxon>
        <taxon>Craniata</taxon>
        <taxon>Vertebrata</taxon>
        <taxon>Euteleostomi</taxon>
        <taxon>Mammalia</taxon>
        <taxon>Eutheria</taxon>
        <taxon>Euarchontoglires</taxon>
        <taxon>Primates</taxon>
        <taxon>Haplorrhini</taxon>
        <taxon>Platyrrhini</taxon>
        <taxon>Cebidae</taxon>
        <taxon>Callitrichinae</taxon>
        <taxon>Saguinus</taxon>
    </lineage>
</organism>
<proteinExistence type="predicted"/>
<evidence type="ECO:0000313" key="2">
    <source>
        <dbReference type="Proteomes" id="UP001266305"/>
    </source>
</evidence>
<keyword evidence="2" id="KW-1185">Reference proteome</keyword>
<dbReference type="Proteomes" id="UP001266305">
    <property type="component" value="Unassembled WGS sequence"/>
</dbReference>
<gene>
    <name evidence="1" type="ORF">P7K49_017332</name>
</gene>
<comment type="caution">
    <text evidence="1">The sequence shown here is derived from an EMBL/GenBank/DDBJ whole genome shotgun (WGS) entry which is preliminary data.</text>
</comment>
<accession>A0ABQ9V2W5</accession>
<evidence type="ECO:0000313" key="1">
    <source>
        <dbReference type="EMBL" id="KAK2103476.1"/>
    </source>
</evidence>